<dbReference type="Proteomes" id="UP001576780">
    <property type="component" value="Unassembled WGS sequence"/>
</dbReference>
<keyword evidence="3" id="KW-1185">Reference proteome</keyword>
<dbReference type="SUPFAM" id="SSF53098">
    <property type="entry name" value="Ribonuclease H-like"/>
    <property type="match status" value="1"/>
</dbReference>
<feature type="domain" description="Transposase IS4-like" evidence="1">
    <location>
        <begin position="132"/>
        <end position="300"/>
    </location>
</feature>
<dbReference type="EMBL" id="JBHFNT010000236">
    <property type="protein sequence ID" value="MFB2838084.1"/>
    <property type="molecule type" value="Genomic_DNA"/>
</dbReference>
<dbReference type="InterPro" id="IPR012337">
    <property type="entry name" value="RNaseH-like_sf"/>
</dbReference>
<reference evidence="2 3" key="1">
    <citation type="submission" date="2024-09" db="EMBL/GenBank/DDBJ databases">
        <title>Floridaenema gen nov. (Aerosakkonemataceae, Aerosakkonematales ord. nov., Cyanobacteria) from benthic tropical and subtropical fresh waters, with the description of four new species.</title>
        <authorList>
            <person name="Moretto J.A."/>
            <person name="Berthold D.E."/>
            <person name="Lefler F.W."/>
            <person name="Huang I.-S."/>
            <person name="Laughinghouse H. IV."/>
        </authorList>
    </citation>
    <scope>NUCLEOTIDE SEQUENCE [LARGE SCALE GENOMIC DNA]</scope>
    <source>
        <strain evidence="2 3">BLCC-F167</strain>
    </source>
</reference>
<comment type="caution">
    <text evidence="2">The sequence shown here is derived from an EMBL/GenBank/DDBJ whole genome shotgun (WGS) entry which is preliminary data.</text>
</comment>
<dbReference type="InterPro" id="IPR047658">
    <property type="entry name" value="IS4-like_transpos"/>
</dbReference>
<organism evidence="2 3">
    <name type="scientific">Floridaenema evergladense BLCC-F167</name>
    <dbReference type="NCBI Taxonomy" id="3153639"/>
    <lineage>
        <taxon>Bacteria</taxon>
        <taxon>Bacillati</taxon>
        <taxon>Cyanobacteriota</taxon>
        <taxon>Cyanophyceae</taxon>
        <taxon>Oscillatoriophycideae</taxon>
        <taxon>Aerosakkonematales</taxon>
        <taxon>Aerosakkonemataceae</taxon>
        <taxon>Floridanema</taxon>
        <taxon>Floridanema evergladense</taxon>
    </lineage>
</organism>
<name>A0ABV4WSL2_9CYAN</name>
<dbReference type="Pfam" id="PF01609">
    <property type="entry name" value="DDE_Tnp_1"/>
    <property type="match status" value="1"/>
</dbReference>
<sequence length="385" mass="44852">MNLLPEFYTQHLKTQLKKAEFLILLILVVILQKQRWVRLEELASLFPQKILFESRRKKLQRFLSLPHLTIERIWWPLFSYWLNNNFPSKSVLYLAIDRTQWGVVNLIVVSLIYQKRAIPIYFEALPKLGNSNVEKQIATLSKVLPLLENYTKVVLGDREFCGVDLGQWLQSQSQTYFCLRLRKNEYVELTPDNWVQLQELGVAPGVSIYLKGVKVTKNKGFNPANIAGKWKRKYRGWSVEEAWFILTNFPDLKQALSAYQKRFGIEEMFRDYKSGGYNLESTGVTGNRLISLIILITLAYSSAIMSGEKITNKGVAKYVGRVREPGRKHRRHSNFYIGIHGYEWTESLTFFAQQTAQLMSLSPHKLPYYQRGRRAEKLIKSTFAL</sequence>
<dbReference type="InterPro" id="IPR002559">
    <property type="entry name" value="Transposase_11"/>
</dbReference>
<dbReference type="NCBIfam" id="NF033591">
    <property type="entry name" value="transpos_IS4_2"/>
    <property type="match status" value="1"/>
</dbReference>
<evidence type="ECO:0000259" key="1">
    <source>
        <dbReference type="Pfam" id="PF01609"/>
    </source>
</evidence>
<evidence type="ECO:0000313" key="3">
    <source>
        <dbReference type="Proteomes" id="UP001576780"/>
    </source>
</evidence>
<evidence type="ECO:0000313" key="2">
    <source>
        <dbReference type="EMBL" id="MFB2838084.1"/>
    </source>
</evidence>
<gene>
    <name evidence="2" type="ORF">ACE1CA_26595</name>
</gene>
<dbReference type="RefSeq" id="WP_413280415.1">
    <property type="nucleotide sequence ID" value="NZ_JBHFNT010000236.1"/>
</dbReference>
<protein>
    <submittedName>
        <fullName evidence="2">IS4 family transposase</fullName>
    </submittedName>
</protein>
<accession>A0ABV4WSL2</accession>
<proteinExistence type="predicted"/>